<dbReference type="PANTHER" id="PTHR14920">
    <property type="entry name" value="OSMOTIC AVOIDANCE ABNORMAL PROTEIN 1/WD REPEAT MEMBRANE PROTEIN"/>
    <property type="match status" value="1"/>
</dbReference>
<dbReference type="GO" id="GO:0005929">
    <property type="term" value="C:cilium"/>
    <property type="evidence" value="ECO:0007669"/>
    <property type="project" value="UniProtKB-SubCell"/>
</dbReference>
<accession>A0ABD2MLQ1</accession>
<sequence length="1149" mass="130286">MEKLLFRLEQPHGTGDIYVAWQKGSGNYLATTGLDYMVNLFDRYGQIKDRIRLPGLCSGFEWDTDGDLLAIISQTSQVIIWDANTLKKLSVDIGFKDTLSCLIWAKNIPILAIGTSKGNVSIYDHNSSKRIPVIGKHTKKITCGAWNNDNLLALGSEDKTISISNMEGDTLRIITLRSEPSVLQFSEMKMDDRVGSGQNTVSIIVGKKTLYLFNLLDPENPIELAFQQHYGNIVAYQWFGDGYILIGFSSGYFIAISTHIKEVGQELFQVKNHKNALTHIAVCEAVGKAASCGDSSVKIHDLANLHETSSVLNLTQESGLERIAWSEDGQLLAVCTRAGSLNVYVSHMRLLTSVCIPRIAILSSLTEVSLYNYDPAKVKLIPIPITLEIEPSFIGVGTYHLAVGMNNRIWFYDLTKPQPGVEDSPLLLKDRQYLGGVDSIKMNAEYAAVFYEDKIQLHMIEHPEADQEEKESLIFPNDNRDDNITCYVITADFLIYGTDSGDIIYFCLEEWNHANEHKHSISITHLFVDITGTRVAFFDVKSLGYIYNAVSDKSIIIPDLPNKITGVTWDSNMADRDVFIVFNENEVFTYVYVQYSIYDSYVKKVGHTALVSKQIPLLMACGEVLAATSGGQLTQIQLNTHNTILRANVENNLKTWETYYNKQLALNRFNSAYNSCELIKSKELWSKLAEECMKHLEIALALKIYKKLEDVSMVCSLKNIREIEDIKLICGYVSMFLGDFDRAQNWFLNSSNPQTALEMRRDLLQWEQALELAKKMAPEHISLISREYAQQLEFIGNYSEALIHYEKALQENLSDDHTYMCKAGIARCSLHCNNLRHGLSIALELDVKNLQKDCAEIMDKKKQLNEAALLFEKCENYDRAAMNYIKLKNWSKVSELLPKVSSGKIHLEYAKAKEEEGHYQEAIKAYYTAKDMDSVIRLHLEHLNNPEEAAELVQETKSVEGAKLVAKFFLRLNDYDSAIRFLAMSKCNEEAFELARKYRKMEQYGEILLNTLSEDEVKPQDFASIAQYFENERDLLLAGTYWYHAKDYNKAMKHLLTAAKSNSKENLALSMAIDVVSSSKNEKLSNTLIEFLLGETDGLPKDPKYLFRLYMAKKQYREAAKSALIIANDEQINGNYRNAHDVLLVCIRN</sequence>
<evidence type="ECO:0000256" key="1">
    <source>
        <dbReference type="ARBA" id="ARBA00004138"/>
    </source>
</evidence>
<dbReference type="Pfam" id="PF23389">
    <property type="entry name" value="Beta-prop_WDR19_1st"/>
    <property type="match status" value="1"/>
</dbReference>
<dbReference type="Gene3D" id="2.130.10.10">
    <property type="entry name" value="YVTN repeat-like/Quinoprotein amine dehydrogenase"/>
    <property type="match status" value="3"/>
</dbReference>
<keyword evidence="12" id="KW-1185">Reference proteome</keyword>
<evidence type="ECO:0000259" key="9">
    <source>
        <dbReference type="Pfam" id="PF23389"/>
    </source>
</evidence>
<dbReference type="InterPro" id="IPR040379">
    <property type="entry name" value="WDR19/dyf-2"/>
</dbReference>
<dbReference type="InterPro" id="IPR001680">
    <property type="entry name" value="WD40_rpt"/>
</dbReference>
<dbReference type="AlphaFoldDB" id="A0ABD2MLQ1"/>
<dbReference type="GO" id="GO:0008104">
    <property type="term" value="P:intracellular protein localization"/>
    <property type="evidence" value="ECO:0007669"/>
    <property type="project" value="UniProtKB-ARBA"/>
</dbReference>
<proteinExistence type="predicted"/>
<protein>
    <recommendedName>
        <fullName evidence="13">WD repeat-containing protein 19</fullName>
    </recommendedName>
</protein>
<dbReference type="Gene3D" id="1.25.40.470">
    <property type="match status" value="2"/>
</dbReference>
<keyword evidence="5" id="KW-0802">TPR repeat</keyword>
<evidence type="ECO:0000256" key="3">
    <source>
        <dbReference type="ARBA" id="ARBA00022737"/>
    </source>
</evidence>
<dbReference type="SUPFAM" id="SSF50978">
    <property type="entry name" value="WD40 repeat-like"/>
    <property type="match status" value="2"/>
</dbReference>
<name>A0ABD2MLQ1_9CUCU</name>
<evidence type="ECO:0000259" key="10">
    <source>
        <dbReference type="Pfam" id="PF24762"/>
    </source>
</evidence>
<dbReference type="InterPro" id="IPR057855">
    <property type="entry name" value="Beta-prop_WDR19_1st"/>
</dbReference>
<dbReference type="Pfam" id="PF24762">
    <property type="entry name" value="TPR_IF140-IFT172"/>
    <property type="match status" value="1"/>
</dbReference>
<organism evidence="11 12">
    <name type="scientific">Cryptolaemus montrouzieri</name>
    <dbReference type="NCBI Taxonomy" id="559131"/>
    <lineage>
        <taxon>Eukaryota</taxon>
        <taxon>Metazoa</taxon>
        <taxon>Ecdysozoa</taxon>
        <taxon>Arthropoda</taxon>
        <taxon>Hexapoda</taxon>
        <taxon>Insecta</taxon>
        <taxon>Pterygota</taxon>
        <taxon>Neoptera</taxon>
        <taxon>Endopterygota</taxon>
        <taxon>Coleoptera</taxon>
        <taxon>Polyphaga</taxon>
        <taxon>Cucujiformia</taxon>
        <taxon>Coccinelloidea</taxon>
        <taxon>Coccinellidae</taxon>
        <taxon>Scymninae</taxon>
        <taxon>Scymnini</taxon>
        <taxon>Cryptolaemus</taxon>
    </lineage>
</organism>
<dbReference type="FunFam" id="1.25.40.470:FF:000009">
    <property type="entry name" value="WD repeat-containing protein 19 isoform X1"/>
    <property type="match status" value="1"/>
</dbReference>
<evidence type="ECO:0008006" key="13">
    <source>
        <dbReference type="Google" id="ProtNLM"/>
    </source>
</evidence>
<evidence type="ECO:0000256" key="4">
    <source>
        <dbReference type="ARBA" id="ARBA00022794"/>
    </source>
</evidence>
<evidence type="ECO:0000313" key="11">
    <source>
        <dbReference type="EMBL" id="KAL3267293.1"/>
    </source>
</evidence>
<dbReference type="InterPro" id="IPR039468">
    <property type="entry name" value="WDR19_WD40_rpt"/>
</dbReference>
<dbReference type="SUPFAM" id="SSF48452">
    <property type="entry name" value="TPR-like"/>
    <property type="match status" value="1"/>
</dbReference>
<dbReference type="InterPro" id="IPR011990">
    <property type="entry name" value="TPR-like_helical_dom_sf"/>
</dbReference>
<dbReference type="Proteomes" id="UP001516400">
    <property type="component" value="Unassembled WGS sequence"/>
</dbReference>
<keyword evidence="2" id="KW-0853">WD repeat</keyword>
<feature type="domain" description="WDR19 first beta-propeller" evidence="9">
    <location>
        <begin position="18"/>
        <end position="339"/>
    </location>
</feature>
<dbReference type="EMBL" id="JABFTP020000001">
    <property type="protein sequence ID" value="KAL3267293.1"/>
    <property type="molecule type" value="Genomic_DNA"/>
</dbReference>
<feature type="domain" description="IF140/IFT172/WDR19 TPR" evidence="10">
    <location>
        <begin position="669"/>
        <end position="808"/>
    </location>
</feature>
<gene>
    <name evidence="11" type="ORF">HHI36_011424</name>
</gene>
<dbReference type="InterPro" id="IPR056168">
    <property type="entry name" value="TPR_IF140/IFT172/WDR19"/>
</dbReference>
<dbReference type="InterPro" id="IPR036322">
    <property type="entry name" value="WD40_repeat_dom_sf"/>
</dbReference>
<dbReference type="GO" id="GO:0030990">
    <property type="term" value="C:intraciliary transport particle"/>
    <property type="evidence" value="ECO:0007669"/>
    <property type="project" value="UniProtKB-ARBA"/>
</dbReference>
<evidence type="ECO:0000256" key="6">
    <source>
        <dbReference type="ARBA" id="ARBA00023069"/>
    </source>
</evidence>
<dbReference type="PANTHER" id="PTHR14920:SF0">
    <property type="entry name" value="WD REPEAT DOMAIN 19"/>
    <property type="match status" value="1"/>
</dbReference>
<evidence type="ECO:0000256" key="7">
    <source>
        <dbReference type="ARBA" id="ARBA00023273"/>
    </source>
</evidence>
<dbReference type="Pfam" id="PF15911">
    <property type="entry name" value="Beta-prop_WDR19_2nd"/>
    <property type="match status" value="1"/>
</dbReference>
<keyword evidence="3" id="KW-0677">Repeat</keyword>
<comment type="caution">
    <text evidence="11">The sequence shown here is derived from an EMBL/GenBank/DDBJ whole genome shotgun (WGS) entry which is preliminary data.</text>
</comment>
<keyword evidence="7" id="KW-0966">Cell projection</keyword>
<keyword evidence="4" id="KW-0970">Cilium biogenesis/degradation</keyword>
<reference evidence="11 12" key="1">
    <citation type="journal article" date="2021" name="BMC Biol.">
        <title>Horizontally acquired antibacterial genes associated with adaptive radiation of ladybird beetles.</title>
        <authorList>
            <person name="Li H.S."/>
            <person name="Tang X.F."/>
            <person name="Huang Y.H."/>
            <person name="Xu Z.Y."/>
            <person name="Chen M.L."/>
            <person name="Du X.Y."/>
            <person name="Qiu B.Y."/>
            <person name="Chen P.T."/>
            <person name="Zhang W."/>
            <person name="Slipinski A."/>
            <person name="Escalona H.E."/>
            <person name="Waterhouse R.M."/>
            <person name="Zwick A."/>
            <person name="Pang H."/>
        </authorList>
    </citation>
    <scope>NUCLEOTIDE SEQUENCE [LARGE SCALE GENOMIC DNA]</scope>
    <source>
        <strain evidence="11">SYSU2018</strain>
    </source>
</reference>
<evidence type="ECO:0000256" key="2">
    <source>
        <dbReference type="ARBA" id="ARBA00022574"/>
    </source>
</evidence>
<dbReference type="SMART" id="SM00320">
    <property type="entry name" value="WD40"/>
    <property type="match status" value="6"/>
</dbReference>
<dbReference type="GO" id="GO:0044782">
    <property type="term" value="P:cilium organization"/>
    <property type="evidence" value="ECO:0007669"/>
    <property type="project" value="UniProtKB-ARBA"/>
</dbReference>
<keyword evidence="6" id="KW-0969">Cilium</keyword>
<comment type="subcellular location">
    <subcellularLocation>
        <location evidence="1">Cell projection</location>
        <location evidence="1">Cilium</location>
    </subcellularLocation>
</comment>
<evidence type="ECO:0000259" key="8">
    <source>
        <dbReference type="Pfam" id="PF15911"/>
    </source>
</evidence>
<dbReference type="InterPro" id="IPR015943">
    <property type="entry name" value="WD40/YVTN_repeat-like_dom_sf"/>
</dbReference>
<feature type="domain" description="WDR19 WD40 repeat" evidence="8">
    <location>
        <begin position="359"/>
        <end position="641"/>
    </location>
</feature>
<evidence type="ECO:0000256" key="5">
    <source>
        <dbReference type="ARBA" id="ARBA00022803"/>
    </source>
</evidence>
<evidence type="ECO:0000313" key="12">
    <source>
        <dbReference type="Proteomes" id="UP001516400"/>
    </source>
</evidence>
<dbReference type="FunFam" id="2.130.10.10:FF:000242">
    <property type="entry name" value="WD repeat domain 19, isoform CRA_a"/>
    <property type="match status" value="1"/>
</dbReference>